<reference evidence="2 3" key="1">
    <citation type="submission" date="2018-11" db="EMBL/GenBank/DDBJ databases">
        <authorList>
            <person name="Li F."/>
        </authorList>
    </citation>
    <scope>NUCLEOTIDE SEQUENCE [LARGE SCALE GENOMIC DNA]</scope>
    <source>
        <strain evidence="2 3">YS17T</strain>
    </source>
</reference>
<protein>
    <submittedName>
        <fullName evidence="2">DUF4913 domain-containing protein</fullName>
    </submittedName>
</protein>
<dbReference type="OrthoDB" id="4570343at2"/>
<accession>A0A3N6WAC8</accession>
<dbReference type="Proteomes" id="UP000275225">
    <property type="component" value="Unassembled WGS sequence"/>
</dbReference>
<dbReference type="AlphaFoldDB" id="A0A3N6WAC8"/>
<name>A0A3N6WAC8_9ACTN</name>
<dbReference type="Pfam" id="PF16259">
    <property type="entry name" value="DUF4913"/>
    <property type="match status" value="1"/>
</dbReference>
<keyword evidence="3" id="KW-1185">Reference proteome</keyword>
<proteinExistence type="predicted"/>
<comment type="caution">
    <text evidence="2">The sequence shown here is derived from an EMBL/GenBank/DDBJ whole genome shotgun (WGS) entry which is preliminary data.</text>
</comment>
<evidence type="ECO:0000256" key="1">
    <source>
        <dbReference type="SAM" id="MobiDB-lite"/>
    </source>
</evidence>
<evidence type="ECO:0000313" key="3">
    <source>
        <dbReference type="Proteomes" id="UP000275225"/>
    </source>
</evidence>
<dbReference type="RefSeq" id="WP_124237934.1">
    <property type="nucleotide sequence ID" value="NZ_RQJX01000028.1"/>
</dbReference>
<dbReference type="InterPro" id="IPR032584">
    <property type="entry name" value="DUF4913"/>
</dbReference>
<gene>
    <name evidence="2" type="ORF">EHW97_14755</name>
</gene>
<organism evidence="2 3">
    <name type="scientific">Aeromicrobium camelliae</name>
    <dbReference type="NCBI Taxonomy" id="1538144"/>
    <lineage>
        <taxon>Bacteria</taxon>
        <taxon>Bacillati</taxon>
        <taxon>Actinomycetota</taxon>
        <taxon>Actinomycetes</taxon>
        <taxon>Propionibacteriales</taxon>
        <taxon>Nocardioidaceae</taxon>
        <taxon>Aeromicrobium</taxon>
    </lineage>
</organism>
<feature type="region of interest" description="Disordered" evidence="1">
    <location>
        <begin position="1"/>
        <end position="24"/>
    </location>
</feature>
<dbReference type="EMBL" id="RQJX01000028">
    <property type="protein sequence ID" value="RQN02012.1"/>
    <property type="molecule type" value="Genomic_DNA"/>
</dbReference>
<evidence type="ECO:0000313" key="2">
    <source>
        <dbReference type="EMBL" id="RQN02012.1"/>
    </source>
</evidence>
<sequence length="135" mass="15338">MTNVDDAFAGLDGGEQSPENSHQKTEYASLAEFVEDFLLEMCWRDTSAASAIWCPEWWRHPAAILRLDALWRSFEALRLDPALGMSTWLLQHADPHMAVLTDPQGPFKGCNKEHISRSRKIPTDRAPRDIFLADE</sequence>